<dbReference type="Proteomes" id="UP001252270">
    <property type="component" value="Unassembled WGS sequence"/>
</dbReference>
<protein>
    <submittedName>
        <fullName evidence="2">Uncharacterized protein</fullName>
    </submittedName>
</protein>
<proteinExistence type="predicted"/>
<keyword evidence="3" id="KW-1185">Reference proteome</keyword>
<dbReference type="RefSeq" id="WP_309635759.1">
    <property type="nucleotide sequence ID" value="NZ_JARWAL010000002.1"/>
</dbReference>
<evidence type="ECO:0000256" key="1">
    <source>
        <dbReference type="SAM" id="MobiDB-lite"/>
    </source>
</evidence>
<dbReference type="EMBL" id="JARWAL010000002">
    <property type="protein sequence ID" value="MDR5891834.1"/>
    <property type="molecule type" value="Genomic_DNA"/>
</dbReference>
<reference evidence="2 3" key="1">
    <citation type="submission" date="2023-04" db="EMBL/GenBank/DDBJ databases">
        <title>A long-awaited taxogenomic arrangement of the family Halomonadaceae.</title>
        <authorList>
            <person name="De La Haba R."/>
            <person name="Chuvochina M."/>
            <person name="Wittouck S."/>
            <person name="Arahal D.R."/>
            <person name="Sanchez-Porro C."/>
            <person name="Hugenholtz P."/>
            <person name="Ventosa A."/>
        </authorList>
    </citation>
    <scope>NUCLEOTIDE SEQUENCE [LARGE SCALE GENOMIC DNA]</scope>
    <source>
        <strain evidence="2 3">DSM 17332</strain>
    </source>
</reference>
<accession>A0ABU1GIN3</accession>
<organism evidence="2 3">
    <name type="scientific">Halomonas mongoliensis</name>
    <dbReference type="NCBI Taxonomy" id="321265"/>
    <lineage>
        <taxon>Bacteria</taxon>
        <taxon>Pseudomonadati</taxon>
        <taxon>Pseudomonadota</taxon>
        <taxon>Gammaproteobacteria</taxon>
        <taxon>Oceanospirillales</taxon>
        <taxon>Halomonadaceae</taxon>
        <taxon>Halomonas</taxon>
    </lineage>
</organism>
<name>A0ABU1GIN3_9GAMM</name>
<gene>
    <name evidence="2" type="ORF">QC820_03330</name>
</gene>
<comment type="caution">
    <text evidence="2">The sequence shown here is derived from an EMBL/GenBank/DDBJ whole genome shotgun (WGS) entry which is preliminary data.</text>
</comment>
<sequence>MELDEAKSLLSALANGINPVTGEVLPDTSPYNEPSVIRALFAVLDSVKVSKQPKKTPEEKQQENISSGRPRNAGLPWTDSLKEELARKFKGGASLDELAQDFERTKGSIVSELVKQGLVEQVAASGMR</sequence>
<feature type="region of interest" description="Disordered" evidence="1">
    <location>
        <begin position="50"/>
        <end position="76"/>
    </location>
</feature>
<evidence type="ECO:0000313" key="3">
    <source>
        <dbReference type="Proteomes" id="UP001252270"/>
    </source>
</evidence>
<evidence type="ECO:0000313" key="2">
    <source>
        <dbReference type="EMBL" id="MDR5891834.1"/>
    </source>
</evidence>